<name>H6N8B5_MYCHN</name>
<dbReference type="Proteomes" id="UP000009135">
    <property type="component" value="Chromosome"/>
</dbReference>
<gene>
    <name evidence="1" type="ordered locus">MHC_05165</name>
</gene>
<reference evidence="1 2" key="1">
    <citation type="journal article" date="2012" name="J. Bacteriol.">
        <title>Complete genome sequence of Mycoplasma haemocanis strain Illinois.</title>
        <authorList>
            <person name="do Nascimento N.C."/>
            <person name="Guimaraes A.M."/>
            <person name="Santos A.P."/>
            <person name="Sanmiguel P.J."/>
            <person name="Messick J.B."/>
        </authorList>
    </citation>
    <scope>NUCLEOTIDE SEQUENCE [LARGE SCALE GENOMIC DNA]</scope>
    <source>
        <strain evidence="1 2">Illinois</strain>
    </source>
</reference>
<proteinExistence type="predicted"/>
<sequence length="226" mass="26460">MFHYPIAWAFQAFVSFVAPVSAEVKNVSKVSYSDVANQYVSLKYSNDYLRFWDNVSGNVALRTRKIHDIISDPKAFKFFNNSKKKEGSDTWRSLVTFCKNMRGKIENREDLNNGQLRYIGFCDEGDSISWSQDINTRSYWVDKLVRVKYKAEDFNFWDKLVDNIDERTHKFYDLMQRGYIGGLQEVLGKAKTECQGIRNKFASKEKFTQEDLDTNIPRCLSSLRTR</sequence>
<dbReference type="KEGG" id="mhe:MHC_05165"/>
<dbReference type="AlphaFoldDB" id="H6N8B5"/>
<dbReference type="HOGENOM" id="CLU_106673_0_0_14"/>
<protein>
    <submittedName>
        <fullName evidence="1">Uncharacterized protein</fullName>
    </submittedName>
</protein>
<dbReference type="EMBL" id="CP003199">
    <property type="protein sequence ID" value="AEW45887.1"/>
    <property type="molecule type" value="Genomic_DNA"/>
</dbReference>
<organism evidence="1 2">
    <name type="scientific">Mycoplasma haemocanis (strain Illinois)</name>
    <dbReference type="NCBI Taxonomy" id="1111676"/>
    <lineage>
        <taxon>Bacteria</taxon>
        <taxon>Bacillati</taxon>
        <taxon>Mycoplasmatota</taxon>
        <taxon>Mollicutes</taxon>
        <taxon>Mycoplasmataceae</taxon>
        <taxon>Mycoplasma</taxon>
    </lineage>
</organism>
<evidence type="ECO:0000313" key="1">
    <source>
        <dbReference type="EMBL" id="AEW45887.1"/>
    </source>
</evidence>
<evidence type="ECO:0000313" key="2">
    <source>
        <dbReference type="Proteomes" id="UP000009135"/>
    </source>
</evidence>
<keyword evidence="2" id="KW-1185">Reference proteome</keyword>
<accession>H6N8B5</accession>